<dbReference type="InterPro" id="IPR027417">
    <property type="entry name" value="P-loop_NTPase"/>
</dbReference>
<proteinExistence type="inferred from homology"/>
<dbReference type="OrthoDB" id="9812943at2"/>
<dbReference type="NCBIfam" id="NF002879">
    <property type="entry name" value="PRK03333.1"/>
    <property type="match status" value="1"/>
</dbReference>
<evidence type="ECO:0000313" key="5">
    <source>
        <dbReference type="EMBL" id="RFA14722.1"/>
    </source>
</evidence>
<dbReference type="GO" id="GO:0015937">
    <property type="term" value="P:coenzyme A biosynthetic process"/>
    <property type="evidence" value="ECO:0007669"/>
    <property type="project" value="UniProtKB-UniRule"/>
</dbReference>
<dbReference type="Gene3D" id="3.40.50.300">
    <property type="entry name" value="P-loop containing nucleotide triphosphate hydrolases"/>
    <property type="match status" value="1"/>
</dbReference>
<sequence length="204" mass="21685">MHLIALTGGIASGKSTVAARLAELGAVIIDADRLAREVVEPGTDALQQIGDTFGADLIQTDGTLDRPGLGKRVFGQPEQLQKLNAITHPAVHRLALARMAAAEAADPEAIVIYDVPLLVESRSKRPFDFEFAVVVSAAEETRVGRLVELRGMSEVDARSRVGSQSTEAERLAIADAVIDSNGTLGQTLAQVDALWQTLRALPAR</sequence>
<feature type="binding site" evidence="3">
    <location>
        <begin position="11"/>
        <end position="16"/>
    </location>
    <ligand>
        <name>ATP</name>
        <dbReference type="ChEBI" id="CHEBI:30616"/>
    </ligand>
</feature>
<dbReference type="CDD" id="cd02022">
    <property type="entry name" value="DPCK"/>
    <property type="match status" value="1"/>
</dbReference>
<dbReference type="PROSITE" id="PS51219">
    <property type="entry name" value="DPCK"/>
    <property type="match status" value="1"/>
</dbReference>
<keyword evidence="1 3" id="KW-0547">Nucleotide-binding</keyword>
<protein>
    <recommendedName>
        <fullName evidence="3 4">Dephospho-CoA kinase</fullName>
        <ecNumber evidence="3 4">2.7.1.24</ecNumber>
    </recommendedName>
    <alternativeName>
        <fullName evidence="3">Dephosphocoenzyme A kinase</fullName>
    </alternativeName>
</protein>
<name>A0A3E0VXD7_9MICO</name>
<comment type="subcellular location">
    <subcellularLocation>
        <location evidence="3">Cytoplasm</location>
    </subcellularLocation>
</comment>
<comment type="pathway">
    <text evidence="3">Cofactor biosynthesis; coenzyme A biosynthesis; CoA from (R)-pantothenate: step 5/5.</text>
</comment>
<dbReference type="GO" id="GO:0005737">
    <property type="term" value="C:cytoplasm"/>
    <property type="evidence" value="ECO:0007669"/>
    <property type="project" value="UniProtKB-SubCell"/>
</dbReference>
<reference evidence="5 6" key="1">
    <citation type="submission" date="2017-04" db="EMBL/GenBank/DDBJ databases">
        <title>Comparative genome analysis of Subtercola boreus.</title>
        <authorList>
            <person name="Cho Y.-J."/>
            <person name="Cho A."/>
            <person name="Kim O.-S."/>
            <person name="Lee J.-I."/>
        </authorList>
    </citation>
    <scope>NUCLEOTIDE SEQUENCE [LARGE SCALE GENOMIC DNA]</scope>
    <source>
        <strain evidence="5 6">P27479</strain>
    </source>
</reference>
<dbReference type="Proteomes" id="UP000256541">
    <property type="component" value="Unassembled WGS sequence"/>
</dbReference>
<dbReference type="InterPro" id="IPR001977">
    <property type="entry name" value="Depp_CoAkinase"/>
</dbReference>
<dbReference type="Pfam" id="PF01121">
    <property type="entry name" value="CoaE"/>
    <property type="match status" value="1"/>
</dbReference>
<comment type="similarity">
    <text evidence="3">Belongs to the CoaE family.</text>
</comment>
<accession>A0A3E0VXD7</accession>
<dbReference type="PANTHER" id="PTHR10695">
    <property type="entry name" value="DEPHOSPHO-COA KINASE-RELATED"/>
    <property type="match status" value="1"/>
</dbReference>
<evidence type="ECO:0000256" key="1">
    <source>
        <dbReference type="ARBA" id="ARBA00022741"/>
    </source>
</evidence>
<dbReference type="NCBIfam" id="TIGR00152">
    <property type="entry name" value="dephospho-CoA kinase"/>
    <property type="match status" value="1"/>
</dbReference>
<dbReference type="EC" id="2.7.1.24" evidence="3 4"/>
<keyword evidence="3 5" id="KW-0418">Kinase</keyword>
<dbReference type="PANTHER" id="PTHR10695:SF46">
    <property type="entry name" value="BIFUNCTIONAL COENZYME A SYNTHASE-RELATED"/>
    <property type="match status" value="1"/>
</dbReference>
<dbReference type="GO" id="GO:0004140">
    <property type="term" value="F:dephospho-CoA kinase activity"/>
    <property type="evidence" value="ECO:0007669"/>
    <property type="project" value="UniProtKB-UniRule"/>
</dbReference>
<dbReference type="HAMAP" id="MF_00376">
    <property type="entry name" value="Dephospho_CoA_kinase"/>
    <property type="match status" value="1"/>
</dbReference>
<comment type="caution">
    <text evidence="5">The sequence shown here is derived from an EMBL/GenBank/DDBJ whole genome shotgun (WGS) entry which is preliminary data.</text>
</comment>
<gene>
    <name evidence="3" type="primary">coaE</name>
    <name evidence="5" type="ORF">B7R22_08345</name>
</gene>
<dbReference type="GO" id="GO:0005524">
    <property type="term" value="F:ATP binding"/>
    <property type="evidence" value="ECO:0007669"/>
    <property type="project" value="UniProtKB-UniRule"/>
</dbReference>
<dbReference type="EMBL" id="NBXB01000027">
    <property type="protein sequence ID" value="RFA14722.1"/>
    <property type="molecule type" value="Genomic_DNA"/>
</dbReference>
<organism evidence="5 6">
    <name type="scientific">Subtercola boreus</name>
    <dbReference type="NCBI Taxonomy" id="120213"/>
    <lineage>
        <taxon>Bacteria</taxon>
        <taxon>Bacillati</taxon>
        <taxon>Actinomycetota</taxon>
        <taxon>Actinomycetes</taxon>
        <taxon>Micrococcales</taxon>
        <taxon>Microbacteriaceae</taxon>
        <taxon>Subtercola</taxon>
    </lineage>
</organism>
<evidence type="ECO:0000313" key="6">
    <source>
        <dbReference type="Proteomes" id="UP000256541"/>
    </source>
</evidence>
<dbReference type="RefSeq" id="WP_116411315.1">
    <property type="nucleotide sequence ID" value="NZ_NBXB01000027.1"/>
</dbReference>
<dbReference type="AlphaFoldDB" id="A0A3E0VXD7"/>
<keyword evidence="3" id="KW-0808">Transferase</keyword>
<keyword evidence="2 3" id="KW-0067">ATP-binding</keyword>
<evidence type="ECO:0000256" key="3">
    <source>
        <dbReference type="HAMAP-Rule" id="MF_00376"/>
    </source>
</evidence>
<comment type="catalytic activity">
    <reaction evidence="3">
        <text>3'-dephospho-CoA + ATP = ADP + CoA + H(+)</text>
        <dbReference type="Rhea" id="RHEA:18245"/>
        <dbReference type="ChEBI" id="CHEBI:15378"/>
        <dbReference type="ChEBI" id="CHEBI:30616"/>
        <dbReference type="ChEBI" id="CHEBI:57287"/>
        <dbReference type="ChEBI" id="CHEBI:57328"/>
        <dbReference type="ChEBI" id="CHEBI:456216"/>
        <dbReference type="EC" id="2.7.1.24"/>
    </reaction>
</comment>
<dbReference type="UniPathway" id="UPA00241">
    <property type="reaction ID" value="UER00356"/>
</dbReference>
<keyword evidence="3" id="KW-0963">Cytoplasm</keyword>
<evidence type="ECO:0000256" key="2">
    <source>
        <dbReference type="ARBA" id="ARBA00022840"/>
    </source>
</evidence>
<evidence type="ECO:0000256" key="4">
    <source>
        <dbReference type="NCBIfam" id="TIGR00152"/>
    </source>
</evidence>
<comment type="function">
    <text evidence="3">Catalyzes the phosphorylation of the 3'-hydroxyl group of dephosphocoenzyme A to form coenzyme A.</text>
</comment>
<dbReference type="SUPFAM" id="SSF52540">
    <property type="entry name" value="P-loop containing nucleoside triphosphate hydrolases"/>
    <property type="match status" value="1"/>
</dbReference>
<keyword evidence="3" id="KW-0173">Coenzyme A biosynthesis</keyword>